<evidence type="ECO:0000259" key="2">
    <source>
        <dbReference type="Pfam" id="PF10400"/>
    </source>
</evidence>
<reference evidence="3" key="2">
    <citation type="journal article" date="2022" name="Microbiol. Resour. Announc.">
        <title>Metagenome Sequencing to Explore Phylogenomics of Terrestrial Cyanobacteria.</title>
        <authorList>
            <person name="Ward R.D."/>
            <person name="Stajich J.E."/>
            <person name="Johansen J.R."/>
            <person name="Huntemann M."/>
            <person name="Clum A."/>
            <person name="Foster B."/>
            <person name="Foster B."/>
            <person name="Roux S."/>
            <person name="Palaniappan K."/>
            <person name="Varghese N."/>
            <person name="Mukherjee S."/>
            <person name="Reddy T.B.K."/>
            <person name="Daum C."/>
            <person name="Copeland A."/>
            <person name="Chen I.A."/>
            <person name="Ivanova N.N."/>
            <person name="Kyrpides N.C."/>
            <person name="Shapiro N."/>
            <person name="Eloe-Fadrosh E.A."/>
            <person name="Pietrasiak N."/>
        </authorList>
    </citation>
    <scope>NUCLEOTIDE SEQUENCE</scope>
    <source>
        <strain evidence="3">GSE-NOS-MK-12-04C</strain>
    </source>
</reference>
<evidence type="ECO:0000313" key="4">
    <source>
        <dbReference type="Proteomes" id="UP000729701"/>
    </source>
</evidence>
<dbReference type="InterPro" id="IPR018309">
    <property type="entry name" value="Tscrpt_reg_PadR_C"/>
</dbReference>
<dbReference type="Pfam" id="PF10400">
    <property type="entry name" value="Vir_act_alpha_C"/>
    <property type="match status" value="1"/>
</dbReference>
<dbReference type="Pfam" id="PF03551">
    <property type="entry name" value="PadR"/>
    <property type="match status" value="1"/>
</dbReference>
<dbReference type="InterPro" id="IPR005149">
    <property type="entry name" value="Tscrpt_reg_PadR_N"/>
</dbReference>
<feature type="domain" description="Transcription regulator PadR C-terminal" evidence="2">
    <location>
        <begin position="92"/>
        <end position="175"/>
    </location>
</feature>
<comment type="caution">
    <text evidence="3">The sequence shown here is derived from an EMBL/GenBank/DDBJ whole genome shotgun (WGS) entry which is preliminary data.</text>
</comment>
<dbReference type="AlphaFoldDB" id="A0A951QTJ7"/>
<name>A0A951QTJ7_9CYAN</name>
<accession>A0A951QTJ7</accession>
<dbReference type="Gene3D" id="6.10.140.190">
    <property type="match status" value="1"/>
</dbReference>
<evidence type="ECO:0000313" key="3">
    <source>
        <dbReference type="EMBL" id="MBW4671871.1"/>
    </source>
</evidence>
<sequence length="176" mass="20051">MALAHAILASLVESSCSGYDLAKKFDGSVGFFWAASHQQIYRELSKLENQGWITPETILLPGRPDKKLYSVTELGRKHLKSWIAEPSEPTAIKDDILVKIFAGYIASPSTILEEIKRHSEAHQKRLVTYQKIQQQYFQNPQQLSEQAKFQHLTLLNGIGYETYWLAWCDEAIKLLG</sequence>
<dbReference type="SUPFAM" id="SSF46785">
    <property type="entry name" value="Winged helix' DNA-binding domain"/>
    <property type="match status" value="1"/>
</dbReference>
<gene>
    <name evidence="3" type="ORF">KME60_31710</name>
</gene>
<dbReference type="PANTHER" id="PTHR43252:SF4">
    <property type="entry name" value="TRANSCRIPTIONAL REGULATORY PROTEIN"/>
    <property type="match status" value="1"/>
</dbReference>
<dbReference type="InterPro" id="IPR036388">
    <property type="entry name" value="WH-like_DNA-bd_sf"/>
</dbReference>
<evidence type="ECO:0000259" key="1">
    <source>
        <dbReference type="Pfam" id="PF03551"/>
    </source>
</evidence>
<dbReference type="Gene3D" id="1.10.10.10">
    <property type="entry name" value="Winged helix-like DNA-binding domain superfamily/Winged helix DNA-binding domain"/>
    <property type="match status" value="1"/>
</dbReference>
<dbReference type="EMBL" id="JAHHGZ010000056">
    <property type="protein sequence ID" value="MBW4671871.1"/>
    <property type="molecule type" value="Genomic_DNA"/>
</dbReference>
<organism evidence="3 4">
    <name type="scientific">Cyanomargarita calcarea GSE-NOS-MK-12-04C</name>
    <dbReference type="NCBI Taxonomy" id="2839659"/>
    <lineage>
        <taxon>Bacteria</taxon>
        <taxon>Bacillati</taxon>
        <taxon>Cyanobacteriota</taxon>
        <taxon>Cyanophyceae</taxon>
        <taxon>Nostocales</taxon>
        <taxon>Cyanomargaritaceae</taxon>
        <taxon>Cyanomargarita</taxon>
    </lineage>
</organism>
<feature type="domain" description="Transcription regulator PadR N-terminal" evidence="1">
    <location>
        <begin position="7"/>
        <end position="80"/>
    </location>
</feature>
<protein>
    <submittedName>
        <fullName evidence="3">PadR family transcriptional regulator</fullName>
    </submittedName>
</protein>
<dbReference type="Proteomes" id="UP000729701">
    <property type="component" value="Unassembled WGS sequence"/>
</dbReference>
<proteinExistence type="predicted"/>
<reference evidence="3" key="1">
    <citation type="submission" date="2021-05" db="EMBL/GenBank/DDBJ databases">
        <authorList>
            <person name="Pietrasiak N."/>
            <person name="Ward R."/>
            <person name="Stajich J.E."/>
            <person name="Kurbessoian T."/>
        </authorList>
    </citation>
    <scope>NUCLEOTIDE SEQUENCE</scope>
    <source>
        <strain evidence="3">GSE-NOS-MK-12-04C</strain>
    </source>
</reference>
<dbReference type="PANTHER" id="PTHR43252">
    <property type="entry name" value="TRANSCRIPTIONAL REGULATOR YQJI"/>
    <property type="match status" value="1"/>
</dbReference>
<dbReference type="InterPro" id="IPR036390">
    <property type="entry name" value="WH_DNA-bd_sf"/>
</dbReference>